<keyword evidence="2" id="KW-0328">Glycosyltransferase</keyword>
<dbReference type="PANTHER" id="PTHR48043:SF159">
    <property type="entry name" value="EG:EG0003.4 PROTEIN-RELATED"/>
    <property type="match status" value="1"/>
</dbReference>
<feature type="transmembrane region" description="Helical" evidence="4">
    <location>
        <begin position="73"/>
        <end position="91"/>
    </location>
</feature>
<name>A0AAV8WUT1_9CUCU</name>
<evidence type="ECO:0000313" key="5">
    <source>
        <dbReference type="EMBL" id="KAJ8930347.1"/>
    </source>
</evidence>
<accession>A0AAV8WUT1</accession>
<sequence>MRSNEKFDVVIAGQFLNDAVKAFSTHFNAHLIIFSSVYANSMINHLVGNPSLPSFAPEVFSSFSPRMSFFQRLYNTIIKFVFYILQFFFLYPMQDKLVKKYFTNSLDLNDILYNSSLVLLNSHVSISTPQPSVPCMIEIGGFHIKPPQNLPQHLQTFLDNAKEGVIYFSLGSNLKSKNLPVEKRDAILKAFRKLKEKVLWKWEDDVLPGQPPNVKLAHPNVKVFITHGGLLSTTETVYHGVPLIAIPIFGDQKVNANSARVAGYGTVLPFQELTEEKLSSSLKEILTNPKDFSPDTYPP</sequence>
<comment type="similarity">
    <text evidence="1">Belongs to the UDP-glycosyltransferase family.</text>
</comment>
<dbReference type="InterPro" id="IPR002213">
    <property type="entry name" value="UDP_glucos_trans"/>
</dbReference>
<dbReference type="CDD" id="cd03784">
    <property type="entry name" value="GT1_Gtf-like"/>
    <property type="match status" value="1"/>
</dbReference>
<gene>
    <name evidence="5" type="ORF">NQ314_016856</name>
</gene>
<dbReference type="SUPFAM" id="SSF53756">
    <property type="entry name" value="UDP-Glycosyltransferase/glycogen phosphorylase"/>
    <property type="match status" value="1"/>
</dbReference>
<dbReference type="AlphaFoldDB" id="A0AAV8WUT1"/>
<proteinExistence type="inferred from homology"/>
<dbReference type="Gene3D" id="3.40.50.2000">
    <property type="entry name" value="Glycogen Phosphorylase B"/>
    <property type="match status" value="1"/>
</dbReference>
<dbReference type="Pfam" id="PF00201">
    <property type="entry name" value="UDPGT"/>
    <property type="match status" value="1"/>
</dbReference>
<reference evidence="5" key="1">
    <citation type="journal article" date="2023" name="Insect Mol. Biol.">
        <title>Genome sequencing provides insights into the evolution of gene families encoding plant cell wall-degrading enzymes in longhorned beetles.</title>
        <authorList>
            <person name="Shin N.R."/>
            <person name="Okamura Y."/>
            <person name="Kirsch R."/>
            <person name="Pauchet Y."/>
        </authorList>
    </citation>
    <scope>NUCLEOTIDE SEQUENCE</scope>
    <source>
        <strain evidence="5">RBIC_L_NR</strain>
    </source>
</reference>
<dbReference type="InterPro" id="IPR050271">
    <property type="entry name" value="UDP-glycosyltransferase"/>
</dbReference>
<protein>
    <submittedName>
        <fullName evidence="5">Uncharacterized protein</fullName>
    </submittedName>
</protein>
<keyword evidence="4" id="KW-1133">Transmembrane helix</keyword>
<evidence type="ECO:0000256" key="1">
    <source>
        <dbReference type="ARBA" id="ARBA00009995"/>
    </source>
</evidence>
<comment type="caution">
    <text evidence="5">The sequence shown here is derived from an EMBL/GenBank/DDBJ whole genome shotgun (WGS) entry which is preliminary data.</text>
</comment>
<dbReference type="GO" id="GO:0008194">
    <property type="term" value="F:UDP-glycosyltransferase activity"/>
    <property type="evidence" value="ECO:0007669"/>
    <property type="project" value="InterPro"/>
</dbReference>
<dbReference type="FunFam" id="3.40.50.2000:FF:000050">
    <property type="entry name" value="UDP-glucuronosyltransferase"/>
    <property type="match status" value="1"/>
</dbReference>
<evidence type="ECO:0000256" key="4">
    <source>
        <dbReference type="SAM" id="Phobius"/>
    </source>
</evidence>
<dbReference type="EMBL" id="JANEYF010004690">
    <property type="protein sequence ID" value="KAJ8930347.1"/>
    <property type="molecule type" value="Genomic_DNA"/>
</dbReference>
<keyword evidence="6" id="KW-1185">Reference proteome</keyword>
<evidence type="ECO:0000313" key="6">
    <source>
        <dbReference type="Proteomes" id="UP001162156"/>
    </source>
</evidence>
<evidence type="ECO:0000256" key="3">
    <source>
        <dbReference type="ARBA" id="ARBA00022679"/>
    </source>
</evidence>
<evidence type="ECO:0000256" key="2">
    <source>
        <dbReference type="ARBA" id="ARBA00022676"/>
    </source>
</evidence>
<dbReference type="PANTHER" id="PTHR48043">
    <property type="entry name" value="EG:EG0003.4 PROTEIN-RELATED"/>
    <property type="match status" value="1"/>
</dbReference>
<dbReference type="Proteomes" id="UP001162156">
    <property type="component" value="Unassembled WGS sequence"/>
</dbReference>
<organism evidence="5 6">
    <name type="scientific">Rhamnusium bicolor</name>
    <dbReference type="NCBI Taxonomy" id="1586634"/>
    <lineage>
        <taxon>Eukaryota</taxon>
        <taxon>Metazoa</taxon>
        <taxon>Ecdysozoa</taxon>
        <taxon>Arthropoda</taxon>
        <taxon>Hexapoda</taxon>
        <taxon>Insecta</taxon>
        <taxon>Pterygota</taxon>
        <taxon>Neoptera</taxon>
        <taxon>Endopterygota</taxon>
        <taxon>Coleoptera</taxon>
        <taxon>Polyphaga</taxon>
        <taxon>Cucujiformia</taxon>
        <taxon>Chrysomeloidea</taxon>
        <taxon>Cerambycidae</taxon>
        <taxon>Lepturinae</taxon>
        <taxon>Rhagiini</taxon>
        <taxon>Rhamnusium</taxon>
    </lineage>
</organism>
<keyword evidence="3" id="KW-0808">Transferase</keyword>
<keyword evidence="4" id="KW-0472">Membrane</keyword>
<keyword evidence="4" id="KW-0812">Transmembrane</keyword>